<name>A0A813S313_9BILA</name>
<gene>
    <name evidence="10" type="ORF">IZO911_LOCUS6566</name>
</gene>
<feature type="transmembrane region" description="Helical" evidence="8">
    <location>
        <begin position="89"/>
        <end position="108"/>
    </location>
</feature>
<keyword evidence="5 8" id="KW-0472">Membrane</keyword>
<keyword evidence="7" id="KW-0807">Transducer</keyword>
<evidence type="ECO:0000256" key="3">
    <source>
        <dbReference type="ARBA" id="ARBA00022989"/>
    </source>
</evidence>
<comment type="subcellular location">
    <subcellularLocation>
        <location evidence="1">Membrane</location>
        <topology evidence="1">Multi-pass membrane protein</topology>
    </subcellularLocation>
</comment>
<dbReference type="GO" id="GO:0005886">
    <property type="term" value="C:plasma membrane"/>
    <property type="evidence" value="ECO:0007669"/>
    <property type="project" value="TreeGrafter"/>
</dbReference>
<sequence>MATTNLPFVQQEMIRYGMSIYFALGLIGNICNCIMFTRPLYRRSPSSVYHFSFSICALLYLIWTVSPQLYTLHYPDLQKESVLYCKTRIYGSVVLGLYFRYILVCACADRFFATRVDVRLRSLSSVKVAIVLIVITFIVCVLVAIHIPVLMDIRSNSCGMFGVYKLIYAFYQIMTNSVLPPASMIIFSALTIRSLHQRHTALMHARNRDRHLLRMIIAEVVVNIITAVPYSANLIYGVATYYVVNKSAQRLEIESFMTFLAQFVIYMLSVAPFYLFLFVSKPYRNEFINIMATCQTKCIRQRNRIMQARIQNQTATINDQAIYDK</sequence>
<evidence type="ECO:0000256" key="2">
    <source>
        <dbReference type="ARBA" id="ARBA00022692"/>
    </source>
</evidence>
<dbReference type="InterPro" id="IPR000276">
    <property type="entry name" value="GPCR_Rhodpsn"/>
</dbReference>
<evidence type="ECO:0000256" key="1">
    <source>
        <dbReference type="ARBA" id="ARBA00004141"/>
    </source>
</evidence>
<comment type="caution">
    <text evidence="10">The sequence shown here is derived from an EMBL/GenBank/DDBJ whole genome shotgun (WGS) entry which is preliminary data.</text>
</comment>
<dbReference type="Proteomes" id="UP000663860">
    <property type="component" value="Unassembled WGS sequence"/>
</dbReference>
<dbReference type="SUPFAM" id="SSF81321">
    <property type="entry name" value="Family A G protein-coupled receptor-like"/>
    <property type="match status" value="1"/>
</dbReference>
<evidence type="ECO:0000313" key="11">
    <source>
        <dbReference type="Proteomes" id="UP000663860"/>
    </source>
</evidence>
<dbReference type="GO" id="GO:0004930">
    <property type="term" value="F:G protein-coupled receptor activity"/>
    <property type="evidence" value="ECO:0007669"/>
    <property type="project" value="UniProtKB-KW"/>
</dbReference>
<dbReference type="PANTHER" id="PTHR24243">
    <property type="entry name" value="G-PROTEIN COUPLED RECEPTOR"/>
    <property type="match status" value="1"/>
</dbReference>
<dbReference type="EMBL" id="CAJNOE010000041">
    <property type="protein sequence ID" value="CAF0794118.1"/>
    <property type="molecule type" value="Genomic_DNA"/>
</dbReference>
<dbReference type="AlphaFoldDB" id="A0A813S313"/>
<evidence type="ECO:0000256" key="7">
    <source>
        <dbReference type="ARBA" id="ARBA00023224"/>
    </source>
</evidence>
<dbReference type="PROSITE" id="PS50262">
    <property type="entry name" value="G_PROTEIN_RECEP_F1_2"/>
    <property type="match status" value="1"/>
</dbReference>
<dbReference type="PANTHER" id="PTHR24243:SF233">
    <property type="entry name" value="THYROTROPIN-RELEASING HORMONE RECEPTOR"/>
    <property type="match status" value="1"/>
</dbReference>
<evidence type="ECO:0000256" key="6">
    <source>
        <dbReference type="ARBA" id="ARBA00023170"/>
    </source>
</evidence>
<feature type="transmembrane region" description="Helical" evidence="8">
    <location>
        <begin position="20"/>
        <end position="41"/>
    </location>
</feature>
<evidence type="ECO:0000313" key="10">
    <source>
        <dbReference type="EMBL" id="CAF0794118.1"/>
    </source>
</evidence>
<feature type="transmembrane region" description="Helical" evidence="8">
    <location>
        <begin position="256"/>
        <end position="279"/>
    </location>
</feature>
<feature type="transmembrane region" description="Helical" evidence="8">
    <location>
        <begin position="212"/>
        <end position="236"/>
    </location>
</feature>
<dbReference type="Pfam" id="PF00001">
    <property type="entry name" value="7tm_1"/>
    <property type="match status" value="1"/>
</dbReference>
<evidence type="ECO:0000259" key="9">
    <source>
        <dbReference type="PROSITE" id="PS50262"/>
    </source>
</evidence>
<protein>
    <recommendedName>
        <fullName evidence="9">G-protein coupled receptors family 1 profile domain-containing protein</fullName>
    </recommendedName>
</protein>
<dbReference type="Gene3D" id="1.20.1070.10">
    <property type="entry name" value="Rhodopsin 7-helix transmembrane proteins"/>
    <property type="match status" value="1"/>
</dbReference>
<accession>A0A813S313</accession>
<keyword evidence="6" id="KW-0675">Receptor</keyword>
<feature type="transmembrane region" description="Helical" evidence="8">
    <location>
        <begin position="48"/>
        <end position="69"/>
    </location>
</feature>
<evidence type="ECO:0000256" key="4">
    <source>
        <dbReference type="ARBA" id="ARBA00023040"/>
    </source>
</evidence>
<evidence type="ECO:0000256" key="8">
    <source>
        <dbReference type="SAM" id="Phobius"/>
    </source>
</evidence>
<feature type="transmembrane region" description="Helical" evidence="8">
    <location>
        <begin position="128"/>
        <end position="149"/>
    </location>
</feature>
<keyword evidence="3 8" id="KW-1133">Transmembrane helix</keyword>
<proteinExistence type="predicted"/>
<reference evidence="10" key="1">
    <citation type="submission" date="2021-02" db="EMBL/GenBank/DDBJ databases">
        <authorList>
            <person name="Nowell W R."/>
        </authorList>
    </citation>
    <scope>NUCLEOTIDE SEQUENCE</scope>
</reference>
<dbReference type="InterPro" id="IPR017452">
    <property type="entry name" value="GPCR_Rhodpsn_7TM"/>
</dbReference>
<keyword evidence="2 8" id="KW-0812">Transmembrane</keyword>
<keyword evidence="4" id="KW-0297">G-protein coupled receptor</keyword>
<evidence type="ECO:0000256" key="5">
    <source>
        <dbReference type="ARBA" id="ARBA00023136"/>
    </source>
</evidence>
<feature type="transmembrane region" description="Helical" evidence="8">
    <location>
        <begin position="169"/>
        <end position="192"/>
    </location>
</feature>
<feature type="domain" description="G-protein coupled receptors family 1 profile" evidence="9">
    <location>
        <begin position="28"/>
        <end position="276"/>
    </location>
</feature>
<organism evidence="10 11">
    <name type="scientific">Adineta steineri</name>
    <dbReference type="NCBI Taxonomy" id="433720"/>
    <lineage>
        <taxon>Eukaryota</taxon>
        <taxon>Metazoa</taxon>
        <taxon>Spiralia</taxon>
        <taxon>Gnathifera</taxon>
        <taxon>Rotifera</taxon>
        <taxon>Eurotatoria</taxon>
        <taxon>Bdelloidea</taxon>
        <taxon>Adinetida</taxon>
        <taxon>Adinetidae</taxon>
        <taxon>Adineta</taxon>
    </lineage>
</organism>